<feature type="binding site" evidence="6">
    <location>
        <position position="387"/>
    </location>
    <ligand>
        <name>S-adenosyl-L-methionine</name>
        <dbReference type="ChEBI" id="CHEBI:59789"/>
    </ligand>
</feature>
<dbReference type="GO" id="GO:0008173">
    <property type="term" value="F:RNA methyltransferase activity"/>
    <property type="evidence" value="ECO:0007669"/>
    <property type="project" value="InterPro"/>
</dbReference>
<dbReference type="OrthoDB" id="9810297at2"/>
<dbReference type="Gene3D" id="3.40.50.150">
    <property type="entry name" value="Vaccinia Virus protein VP39"/>
    <property type="match status" value="1"/>
</dbReference>
<name>A0A3L7APF4_9MICO</name>
<evidence type="ECO:0000256" key="6">
    <source>
        <dbReference type="PROSITE-ProRule" id="PRU01023"/>
    </source>
</evidence>
<dbReference type="CDD" id="cd02440">
    <property type="entry name" value="AdoMet_MTases"/>
    <property type="match status" value="1"/>
</dbReference>
<feature type="binding site" evidence="6">
    <location>
        <position position="431"/>
    </location>
    <ligand>
        <name>S-adenosyl-L-methionine</name>
        <dbReference type="ChEBI" id="CHEBI:59789"/>
    </ligand>
</feature>
<dbReference type="InterPro" id="IPR035926">
    <property type="entry name" value="NusB-like_sf"/>
</dbReference>
<reference evidence="9 10" key="1">
    <citation type="submission" date="2018-10" db="EMBL/GenBank/DDBJ databases">
        <authorList>
            <person name="Li J."/>
        </authorList>
    </citation>
    <scope>NUCLEOTIDE SEQUENCE [LARGE SCALE GENOMIC DNA]</scope>
    <source>
        <strain evidence="9 10">JCM 11654</strain>
    </source>
</reference>
<protein>
    <submittedName>
        <fullName evidence="9">rRNA small subunit methyltransferase B</fullName>
    </submittedName>
</protein>
<evidence type="ECO:0000256" key="7">
    <source>
        <dbReference type="SAM" id="MobiDB-lite"/>
    </source>
</evidence>
<dbReference type="PANTHER" id="PTHR22807:SF53">
    <property type="entry name" value="RIBOSOMAL RNA SMALL SUBUNIT METHYLTRANSFERASE B-RELATED"/>
    <property type="match status" value="1"/>
</dbReference>
<keyword evidence="5 6" id="KW-0694">RNA-binding</keyword>
<dbReference type="EMBL" id="RCUY01000009">
    <property type="protein sequence ID" value="RLP82014.1"/>
    <property type="molecule type" value="Genomic_DNA"/>
</dbReference>
<evidence type="ECO:0000313" key="10">
    <source>
        <dbReference type="Proteomes" id="UP000269438"/>
    </source>
</evidence>
<dbReference type="GO" id="GO:0006355">
    <property type="term" value="P:regulation of DNA-templated transcription"/>
    <property type="evidence" value="ECO:0007669"/>
    <property type="project" value="InterPro"/>
</dbReference>
<dbReference type="RefSeq" id="WP_121688570.1">
    <property type="nucleotide sequence ID" value="NZ_RCUY01000009.1"/>
</dbReference>
<feature type="domain" description="SAM-dependent MTase RsmB/NOP-type" evidence="8">
    <location>
        <begin position="259"/>
        <end position="556"/>
    </location>
</feature>
<accession>A0A3L7APF4</accession>
<feature type="binding site" evidence="6">
    <location>
        <begin position="362"/>
        <end position="368"/>
    </location>
    <ligand>
        <name>S-adenosyl-L-methionine</name>
        <dbReference type="ChEBI" id="CHEBI:59789"/>
    </ligand>
</feature>
<feature type="region of interest" description="Disordered" evidence="7">
    <location>
        <begin position="1"/>
        <end position="103"/>
    </location>
</feature>
<proteinExistence type="inferred from homology"/>
<dbReference type="PANTHER" id="PTHR22807">
    <property type="entry name" value="NOP2 YEAST -RELATED NOL1/NOP2/FMU SUN DOMAIN-CONTAINING"/>
    <property type="match status" value="1"/>
</dbReference>
<gene>
    <name evidence="9" type="ORF">D9V34_09325</name>
</gene>
<dbReference type="PRINTS" id="PR02008">
    <property type="entry name" value="RCMTFAMILY"/>
</dbReference>
<feature type="compositionally biased region" description="Basic and acidic residues" evidence="7">
    <location>
        <begin position="64"/>
        <end position="80"/>
    </location>
</feature>
<dbReference type="AlphaFoldDB" id="A0A3L7APF4"/>
<evidence type="ECO:0000256" key="4">
    <source>
        <dbReference type="ARBA" id="ARBA00022691"/>
    </source>
</evidence>
<dbReference type="Gene3D" id="1.10.940.10">
    <property type="entry name" value="NusB-like"/>
    <property type="match status" value="1"/>
</dbReference>
<organism evidence="9 10">
    <name type="scientific">Mycetocola lacteus</name>
    <dbReference type="NCBI Taxonomy" id="76637"/>
    <lineage>
        <taxon>Bacteria</taxon>
        <taxon>Bacillati</taxon>
        <taxon>Actinomycetota</taxon>
        <taxon>Actinomycetes</taxon>
        <taxon>Micrococcales</taxon>
        <taxon>Microbacteriaceae</taxon>
        <taxon>Mycetocola</taxon>
    </lineage>
</organism>
<dbReference type="PROSITE" id="PS01153">
    <property type="entry name" value="NOL1_NOP2_SUN"/>
    <property type="match status" value="1"/>
</dbReference>
<dbReference type="InterPro" id="IPR001678">
    <property type="entry name" value="MeTrfase_RsmB-F_NOP2_dom"/>
</dbReference>
<dbReference type="InterPro" id="IPR029063">
    <property type="entry name" value="SAM-dependent_MTases_sf"/>
</dbReference>
<evidence type="ECO:0000256" key="1">
    <source>
        <dbReference type="ARBA" id="ARBA00007494"/>
    </source>
</evidence>
<dbReference type="InterPro" id="IPR049560">
    <property type="entry name" value="MeTrfase_RsmB-F_NOP2_cat"/>
</dbReference>
<feature type="active site" description="Nucleophile" evidence="6">
    <location>
        <position position="484"/>
    </location>
</feature>
<dbReference type="SUPFAM" id="SSF48013">
    <property type="entry name" value="NusB-like"/>
    <property type="match status" value="1"/>
</dbReference>
<dbReference type="Proteomes" id="UP000269438">
    <property type="component" value="Unassembled WGS sequence"/>
</dbReference>
<evidence type="ECO:0000256" key="3">
    <source>
        <dbReference type="ARBA" id="ARBA00022679"/>
    </source>
</evidence>
<keyword evidence="2 6" id="KW-0489">Methyltransferase</keyword>
<evidence type="ECO:0000313" key="9">
    <source>
        <dbReference type="EMBL" id="RLP82014.1"/>
    </source>
</evidence>
<comment type="caution">
    <text evidence="9">The sequence shown here is derived from an EMBL/GenBank/DDBJ whole genome shotgun (WGS) entry which is preliminary data.</text>
</comment>
<dbReference type="GO" id="GO:0003723">
    <property type="term" value="F:RNA binding"/>
    <property type="evidence" value="ECO:0007669"/>
    <property type="project" value="UniProtKB-UniRule"/>
</dbReference>
<evidence type="ECO:0000259" key="8">
    <source>
        <dbReference type="PROSITE" id="PS51686"/>
    </source>
</evidence>
<sequence>MSEYDGRPGSTPEGRGPERRGPRGTGPARRGPNSGKPTRAGEGSGNGSGSGERRGPVRESGSGGERRGSSTGERGGERRGPRGGGQRRPGHAPARDERAGDAVQPARRVAYDVIVAVRSDDAYANLLLPVAIRRAALSSADAGLATELCYGSLRLRGYYDRVIELAANRAADQIDPEILDVLRLGVHQILGTRVAAHAAVNESVSLAREVGSRSSTGFVNGVLRGITRTSPEEWRERVAASATSEDERLSLLHSHPEWIVRALRQSLRAEGRVDELEAALAADNEAPKVTYIALPERVEKPAEAEPAAYSPLAFTLGGGDPEAVIRAAAGLIRVQDEGSQLAALTLTRTREIAAGETWSDLCAGPGGKAVLLATEALNAGATLIANEVVPARADLVRRALSVLPEEVEVSRSDARDWGERHPQGFDRILVDAPCTGLGALRRRPEARWRKTPKDLAELGVIQLDLVNSAVAGTKPGGLLAYVTCSPHIAETRGVVTEILRRHPEVTLLDTQALLNGVTNTPLDLGEGLIVGDGSTVQLWPHRHGTDAMFIALFRVGESYTA</sequence>
<dbReference type="PROSITE" id="PS51686">
    <property type="entry name" value="SAM_MT_RSMB_NOP"/>
    <property type="match status" value="1"/>
</dbReference>
<dbReference type="Pfam" id="PF01029">
    <property type="entry name" value="NusB"/>
    <property type="match status" value="1"/>
</dbReference>
<dbReference type="InterPro" id="IPR006027">
    <property type="entry name" value="NusB_RsmB_TIM44"/>
</dbReference>
<dbReference type="Pfam" id="PF01189">
    <property type="entry name" value="Methyltr_RsmB-F"/>
    <property type="match status" value="1"/>
</dbReference>
<dbReference type="SUPFAM" id="SSF53335">
    <property type="entry name" value="S-adenosyl-L-methionine-dependent methyltransferases"/>
    <property type="match status" value="1"/>
</dbReference>
<keyword evidence="3 6" id="KW-0808">Transferase</keyword>
<feature type="binding site" evidence="6">
    <location>
        <position position="413"/>
    </location>
    <ligand>
        <name>S-adenosyl-L-methionine</name>
        <dbReference type="ChEBI" id="CHEBI:59789"/>
    </ligand>
</feature>
<dbReference type="InterPro" id="IPR018314">
    <property type="entry name" value="RsmB/NOL1/NOP2-like_CS"/>
</dbReference>
<keyword evidence="10" id="KW-1185">Reference proteome</keyword>
<comment type="similarity">
    <text evidence="1 6">Belongs to the class I-like SAM-binding methyltransferase superfamily. RsmB/NOP family.</text>
</comment>
<evidence type="ECO:0000256" key="2">
    <source>
        <dbReference type="ARBA" id="ARBA00022603"/>
    </source>
</evidence>
<dbReference type="GO" id="GO:0001510">
    <property type="term" value="P:RNA methylation"/>
    <property type="evidence" value="ECO:0007669"/>
    <property type="project" value="InterPro"/>
</dbReference>
<dbReference type="InterPro" id="IPR023267">
    <property type="entry name" value="RCMT"/>
</dbReference>
<keyword evidence="4 6" id="KW-0949">S-adenosyl-L-methionine</keyword>
<evidence type="ECO:0000256" key="5">
    <source>
        <dbReference type="ARBA" id="ARBA00022884"/>
    </source>
</evidence>